<accession>A0A7G6TUC6</accession>
<evidence type="ECO:0000256" key="5">
    <source>
        <dbReference type="ARBA" id="ARBA00023136"/>
    </source>
</evidence>
<evidence type="ECO:0000256" key="2">
    <source>
        <dbReference type="ARBA" id="ARBA00009399"/>
    </source>
</evidence>
<keyword evidence="4 6" id="KW-1133">Transmembrane helix</keyword>
<dbReference type="AlphaFoldDB" id="A0A7G6TUC6"/>
<evidence type="ECO:0000256" key="3">
    <source>
        <dbReference type="ARBA" id="ARBA00022692"/>
    </source>
</evidence>
<sequence length="150" mass="16588">MRLILPQIVETWLSRPTVSKIISFGVIGLGNTLIDLAIFTVAYQVLKLPLVPANVIAWLVAVSCSYVMNTMITFRAESGRVLRRKDYLSFVASGVLGVIATTTTLVVLSHFMPVYAAKLLAILVSFIVNFTMSHFVVFRTKPTDPNEAIR</sequence>
<feature type="transmembrane region" description="Helical" evidence="6">
    <location>
        <begin position="87"/>
        <end position="109"/>
    </location>
</feature>
<evidence type="ECO:0000256" key="1">
    <source>
        <dbReference type="ARBA" id="ARBA00004141"/>
    </source>
</evidence>
<dbReference type="Pfam" id="PF04138">
    <property type="entry name" value="GtrA_DPMS_TM"/>
    <property type="match status" value="1"/>
</dbReference>
<keyword evidence="5 6" id="KW-0472">Membrane</keyword>
<dbReference type="GO" id="GO:0005886">
    <property type="term" value="C:plasma membrane"/>
    <property type="evidence" value="ECO:0007669"/>
    <property type="project" value="TreeGrafter"/>
</dbReference>
<feature type="transmembrane region" description="Helical" evidence="6">
    <location>
        <begin position="21"/>
        <end position="43"/>
    </location>
</feature>
<dbReference type="PANTHER" id="PTHR38459:SF1">
    <property type="entry name" value="PROPHAGE BACTOPRENOL-LINKED GLUCOSE TRANSLOCASE HOMOLOG"/>
    <property type="match status" value="1"/>
</dbReference>
<dbReference type="RefSeq" id="WP_184515015.1">
    <property type="nucleotide sequence ID" value="NZ_CP050292.1"/>
</dbReference>
<dbReference type="InterPro" id="IPR051401">
    <property type="entry name" value="GtrA_CellWall_Glycosyl"/>
</dbReference>
<evidence type="ECO:0000259" key="7">
    <source>
        <dbReference type="Pfam" id="PF04138"/>
    </source>
</evidence>
<keyword evidence="3 6" id="KW-0812">Transmembrane</keyword>
<gene>
    <name evidence="8" type="ORF">HB776_03210</name>
</gene>
<comment type="similarity">
    <text evidence="2">Belongs to the GtrA family.</text>
</comment>
<name>A0A7G6TUC6_9BRAD</name>
<feature type="transmembrane region" description="Helical" evidence="6">
    <location>
        <begin position="55"/>
        <end position="75"/>
    </location>
</feature>
<dbReference type="Proteomes" id="UP000515291">
    <property type="component" value="Chromosome"/>
</dbReference>
<feature type="transmembrane region" description="Helical" evidence="6">
    <location>
        <begin position="115"/>
        <end position="138"/>
    </location>
</feature>
<organism evidence="8 9">
    <name type="scientific">Tardiphaga robiniae</name>
    <dbReference type="NCBI Taxonomy" id="943830"/>
    <lineage>
        <taxon>Bacteria</taxon>
        <taxon>Pseudomonadati</taxon>
        <taxon>Pseudomonadota</taxon>
        <taxon>Alphaproteobacteria</taxon>
        <taxon>Hyphomicrobiales</taxon>
        <taxon>Nitrobacteraceae</taxon>
        <taxon>Tardiphaga</taxon>
    </lineage>
</organism>
<dbReference type="EMBL" id="CP050292">
    <property type="protein sequence ID" value="QND70358.1"/>
    <property type="molecule type" value="Genomic_DNA"/>
</dbReference>
<dbReference type="PANTHER" id="PTHR38459">
    <property type="entry name" value="PROPHAGE BACTOPRENOL-LINKED GLUCOSE TRANSLOCASE HOMOLOG"/>
    <property type="match status" value="1"/>
</dbReference>
<dbReference type="GO" id="GO:0000271">
    <property type="term" value="P:polysaccharide biosynthetic process"/>
    <property type="evidence" value="ECO:0007669"/>
    <property type="project" value="InterPro"/>
</dbReference>
<evidence type="ECO:0000313" key="8">
    <source>
        <dbReference type="EMBL" id="QND70358.1"/>
    </source>
</evidence>
<comment type="subcellular location">
    <subcellularLocation>
        <location evidence="1">Membrane</location>
        <topology evidence="1">Multi-pass membrane protein</topology>
    </subcellularLocation>
</comment>
<evidence type="ECO:0000313" key="9">
    <source>
        <dbReference type="Proteomes" id="UP000515291"/>
    </source>
</evidence>
<proteinExistence type="inferred from homology"/>
<feature type="domain" description="GtrA/DPMS transmembrane" evidence="7">
    <location>
        <begin position="24"/>
        <end position="138"/>
    </location>
</feature>
<evidence type="ECO:0000256" key="6">
    <source>
        <dbReference type="SAM" id="Phobius"/>
    </source>
</evidence>
<reference evidence="9" key="1">
    <citation type="journal article" date="2020" name="Mol. Plant Microbe">
        <title>Rhizobial microsymbionts of the narrowly endemic Oxytropis species growing in Kamchatka are characterized by significant genetic diversity and possess a set of genes that are associated with T3SS and T6SS secretion systems and can affect the development of symbiosis.</title>
        <authorList>
            <person name="Safronova V."/>
            <person name="Guro P."/>
            <person name="Sazanova A."/>
            <person name="Kuznetsova I."/>
            <person name="Belimov A."/>
            <person name="Yakubov V."/>
            <person name="Chirak E."/>
            <person name="Afonin A."/>
            <person name="Gogolev Y."/>
            <person name="Andronov E."/>
            <person name="Tikhonovich I."/>
        </authorList>
    </citation>
    <scope>NUCLEOTIDE SEQUENCE [LARGE SCALE GENOMIC DNA]</scope>
    <source>
        <strain evidence="9">581</strain>
    </source>
</reference>
<evidence type="ECO:0000256" key="4">
    <source>
        <dbReference type="ARBA" id="ARBA00022989"/>
    </source>
</evidence>
<dbReference type="KEGG" id="trb:HB776_03210"/>
<protein>
    <submittedName>
        <fullName evidence="8">GtrA family protein</fullName>
    </submittedName>
</protein>
<dbReference type="InterPro" id="IPR007267">
    <property type="entry name" value="GtrA_DPMS_TM"/>
</dbReference>